<accession>A0A076PNS2</accession>
<keyword evidence="1" id="KW-1133">Transmembrane helix</keyword>
<evidence type="ECO:0000313" key="3">
    <source>
        <dbReference type="Proteomes" id="UP000028782"/>
    </source>
</evidence>
<dbReference type="Proteomes" id="UP000028782">
    <property type="component" value="Chromosome"/>
</dbReference>
<evidence type="ECO:0000256" key="1">
    <source>
        <dbReference type="SAM" id="Phobius"/>
    </source>
</evidence>
<feature type="transmembrane region" description="Helical" evidence="1">
    <location>
        <begin position="105"/>
        <end position="125"/>
    </location>
</feature>
<evidence type="ECO:0000313" key="2">
    <source>
        <dbReference type="EMBL" id="AIJ46346.1"/>
    </source>
</evidence>
<dbReference type="AlphaFoldDB" id="A0A076PNS2"/>
<reference evidence="2 3" key="1">
    <citation type="journal article" date="2014" name="Genome Announc.">
        <title>Complete Genome Sequence of Polychlorinated Biphenyl Degrader Comamonas testosteroni TK102 (NBRC 109938).</title>
        <authorList>
            <person name="Fukuda K."/>
            <person name="Hosoyama A."/>
            <person name="Tsuchikane K."/>
            <person name="Ohji S."/>
            <person name="Yamazoe A."/>
            <person name="Fujita N."/>
            <person name="Shintani M."/>
            <person name="Kimbara K."/>
        </authorList>
    </citation>
    <scope>NUCLEOTIDE SEQUENCE [LARGE SCALE GENOMIC DNA]</scope>
    <source>
        <strain evidence="2">TK102</strain>
    </source>
</reference>
<dbReference type="PANTHER" id="PTHR28008:SF1">
    <property type="entry name" value="DOMAIN PROTEIN, PUTATIVE (AFU_ORTHOLOGUE AFUA_3G10980)-RELATED"/>
    <property type="match status" value="1"/>
</dbReference>
<organism evidence="2 3">
    <name type="scientific">Comamonas testosteroni TK102</name>
    <dbReference type="NCBI Taxonomy" id="1392005"/>
    <lineage>
        <taxon>Bacteria</taxon>
        <taxon>Pseudomonadati</taxon>
        <taxon>Pseudomonadota</taxon>
        <taxon>Betaproteobacteria</taxon>
        <taxon>Burkholderiales</taxon>
        <taxon>Comamonadaceae</taxon>
        <taxon>Comamonas</taxon>
    </lineage>
</organism>
<dbReference type="KEGG" id="ctes:O987_11135"/>
<evidence type="ECO:0008006" key="4">
    <source>
        <dbReference type="Google" id="ProtNLM"/>
    </source>
</evidence>
<keyword evidence="1" id="KW-0812">Transmembrane</keyword>
<feature type="transmembrane region" description="Helical" evidence="1">
    <location>
        <begin position="137"/>
        <end position="154"/>
    </location>
</feature>
<sequence length="167" mass="18293">MLRMPGFFMPDMKEVMRSPLSMTAADQRLWRVPAACSLAWALFMLWGCLNETGASGGLILRLFPFLNGMAYADKLVHASLHGVLATLLWWAAVLRARSLGRAWTLAQAACVVGLCAVYGGLIEGLQSFLTVTRGAEWLDALANTLGAGLAVLFWQRLGSRWLYSSKI</sequence>
<name>A0A076PNS2_COMTE</name>
<keyword evidence="1" id="KW-0472">Membrane</keyword>
<protein>
    <recommendedName>
        <fullName evidence="4">VanZ-like domain-containing protein</fullName>
    </recommendedName>
</protein>
<dbReference type="NCBIfam" id="NF037970">
    <property type="entry name" value="vanZ_1"/>
    <property type="match status" value="1"/>
</dbReference>
<dbReference type="EMBL" id="CP006704">
    <property type="protein sequence ID" value="AIJ46346.1"/>
    <property type="molecule type" value="Genomic_DNA"/>
</dbReference>
<feature type="transmembrane region" description="Helical" evidence="1">
    <location>
        <begin position="74"/>
        <end position="93"/>
    </location>
</feature>
<dbReference type="HOGENOM" id="CLU_096028_3_5_4"/>
<dbReference type="PANTHER" id="PTHR28008">
    <property type="entry name" value="DOMAIN PROTEIN, PUTATIVE (AFU_ORTHOLOGUE AFUA_3G10980)-RELATED"/>
    <property type="match status" value="1"/>
</dbReference>
<gene>
    <name evidence="2" type="ORF">O987_11135</name>
</gene>
<proteinExistence type="predicted"/>